<proteinExistence type="predicted"/>
<dbReference type="Proteomes" id="UP000430079">
    <property type="component" value="Unassembled WGS sequence"/>
</dbReference>
<evidence type="ECO:0000313" key="1">
    <source>
        <dbReference type="EMBL" id="GFE17961.1"/>
    </source>
</evidence>
<sequence length="97" mass="10843">MAHVEKRESACGDSDYERGWLPHFDKELALVSWQLRKRGPSPQGLRMFSRRGAGGLFDENAGTTLPTSKELLMQHAQARPSPAPVSRIRRTAVGAWQ</sequence>
<accession>A0A640T625</accession>
<name>A0A640T625_9ACTN</name>
<protein>
    <submittedName>
        <fullName evidence="1">Uncharacterized protein</fullName>
    </submittedName>
</protein>
<gene>
    <name evidence="1" type="ORF">Sgleb_60080</name>
</gene>
<comment type="caution">
    <text evidence="1">The sequence shown here is derived from an EMBL/GenBank/DDBJ whole genome shotgun (WGS) entry which is preliminary data.</text>
</comment>
<organism evidence="1 2">
    <name type="scientific">Streptomyces glebosus</name>
    <dbReference type="NCBI Taxonomy" id="249580"/>
    <lineage>
        <taxon>Bacteria</taxon>
        <taxon>Bacillati</taxon>
        <taxon>Actinomycetota</taxon>
        <taxon>Actinomycetes</taxon>
        <taxon>Kitasatosporales</taxon>
        <taxon>Streptomycetaceae</taxon>
        <taxon>Streptomyces</taxon>
    </lineage>
</organism>
<reference evidence="1 2" key="1">
    <citation type="submission" date="2019-12" db="EMBL/GenBank/DDBJ databases">
        <title>Whole genome shotgun sequence of Streptomyces hygroscopicus subsp. glebosus NBRC 13786.</title>
        <authorList>
            <person name="Ichikawa N."/>
            <person name="Kimura A."/>
            <person name="Kitahashi Y."/>
            <person name="Komaki H."/>
            <person name="Tamura T."/>
        </authorList>
    </citation>
    <scope>NUCLEOTIDE SEQUENCE [LARGE SCALE GENOMIC DNA]</scope>
    <source>
        <strain evidence="1 2">NBRC 13786</strain>
    </source>
</reference>
<evidence type="ECO:0000313" key="2">
    <source>
        <dbReference type="Proteomes" id="UP000430079"/>
    </source>
</evidence>
<dbReference type="AlphaFoldDB" id="A0A640T625"/>
<dbReference type="EMBL" id="BLIO01000001">
    <property type="protein sequence ID" value="GFE17961.1"/>
    <property type="molecule type" value="Genomic_DNA"/>
</dbReference>
<keyword evidence="2" id="KW-1185">Reference proteome</keyword>